<dbReference type="InterPro" id="IPR037027">
    <property type="entry name" value="YqgF/RNaseH-like_dom_sf"/>
</dbReference>
<dbReference type="Pfam" id="PF03652">
    <property type="entry name" value="RuvX"/>
    <property type="match status" value="1"/>
</dbReference>
<keyword evidence="4" id="KW-0378">Hydrolase</keyword>
<dbReference type="GO" id="GO:0004518">
    <property type="term" value="F:nuclease activity"/>
    <property type="evidence" value="ECO:0007669"/>
    <property type="project" value="UniProtKB-KW"/>
</dbReference>
<dbReference type="GO" id="GO:0016787">
    <property type="term" value="F:hydrolase activity"/>
    <property type="evidence" value="ECO:0007669"/>
    <property type="project" value="UniProtKB-KW"/>
</dbReference>
<dbReference type="Gene3D" id="3.30.420.140">
    <property type="entry name" value="YqgF/RNase H-like domain"/>
    <property type="match status" value="1"/>
</dbReference>
<dbReference type="GO" id="GO:0005829">
    <property type="term" value="C:cytosol"/>
    <property type="evidence" value="ECO:0007669"/>
    <property type="project" value="TreeGrafter"/>
</dbReference>
<reference evidence="6" key="1">
    <citation type="submission" date="2020-05" db="EMBL/GenBank/DDBJ databases">
        <authorList>
            <person name="Chiriac C."/>
            <person name="Salcher M."/>
            <person name="Ghai R."/>
            <person name="Kavagutti S V."/>
        </authorList>
    </citation>
    <scope>NUCLEOTIDE SEQUENCE</scope>
</reference>
<feature type="domain" description="YqgF/RNase H-like" evidence="5">
    <location>
        <begin position="4"/>
        <end position="103"/>
    </location>
</feature>
<sequence length="141" mass="15117">MQRGRRIAFDYGDVRIGVAVSDADSILVSPVTTLLTSSKGLLKEISSIFEEISPIEIYVGRPTNLSGLDGAATGKAIDFSKELEKITQIPVKLIDERMSTVSASKQLRQAGKDGKSSKSMIDMAAAVAILEFAISVEKAKQ</sequence>
<keyword evidence="1" id="KW-0963">Cytoplasm</keyword>
<evidence type="ECO:0000313" key="6">
    <source>
        <dbReference type="EMBL" id="CAB4634512.1"/>
    </source>
</evidence>
<evidence type="ECO:0000256" key="1">
    <source>
        <dbReference type="ARBA" id="ARBA00022490"/>
    </source>
</evidence>
<organism evidence="6">
    <name type="scientific">freshwater metagenome</name>
    <dbReference type="NCBI Taxonomy" id="449393"/>
    <lineage>
        <taxon>unclassified sequences</taxon>
        <taxon>metagenomes</taxon>
        <taxon>ecological metagenomes</taxon>
    </lineage>
</organism>
<dbReference type="PANTHER" id="PTHR33317:SF4">
    <property type="entry name" value="POLYNUCLEOTIDYL TRANSFERASE, RIBONUCLEASE H-LIKE SUPERFAMILY PROTEIN"/>
    <property type="match status" value="1"/>
</dbReference>
<name>A0A6J6JBU2_9ZZZZ</name>
<proteinExistence type="inferred from homology"/>
<keyword evidence="3" id="KW-0540">Nuclease</keyword>
<dbReference type="InterPro" id="IPR006641">
    <property type="entry name" value="YqgF/RNaseH-like_dom"/>
</dbReference>
<evidence type="ECO:0000256" key="4">
    <source>
        <dbReference type="ARBA" id="ARBA00022801"/>
    </source>
</evidence>
<dbReference type="InterPro" id="IPR012337">
    <property type="entry name" value="RNaseH-like_sf"/>
</dbReference>
<dbReference type="AlphaFoldDB" id="A0A6J6JBU2"/>
<dbReference type="GO" id="GO:0000967">
    <property type="term" value="P:rRNA 5'-end processing"/>
    <property type="evidence" value="ECO:0007669"/>
    <property type="project" value="TreeGrafter"/>
</dbReference>
<dbReference type="CDD" id="cd16964">
    <property type="entry name" value="YqgF"/>
    <property type="match status" value="1"/>
</dbReference>
<dbReference type="HAMAP" id="MF_00651">
    <property type="entry name" value="Nuclease_YqgF"/>
    <property type="match status" value="1"/>
</dbReference>
<dbReference type="NCBIfam" id="TIGR00250">
    <property type="entry name" value="RNAse_H_YqgF"/>
    <property type="match status" value="1"/>
</dbReference>
<protein>
    <submittedName>
        <fullName evidence="6">Unannotated protein</fullName>
    </submittedName>
</protein>
<gene>
    <name evidence="6" type="ORF">UFOPK2046_00567</name>
</gene>
<dbReference type="InterPro" id="IPR005227">
    <property type="entry name" value="YqgF"/>
</dbReference>
<accession>A0A6J6JBU2</accession>
<evidence type="ECO:0000256" key="2">
    <source>
        <dbReference type="ARBA" id="ARBA00022517"/>
    </source>
</evidence>
<dbReference type="SMART" id="SM00732">
    <property type="entry name" value="YqgFc"/>
    <property type="match status" value="1"/>
</dbReference>
<dbReference type="EMBL" id="CAEZVP010000089">
    <property type="protein sequence ID" value="CAB4634512.1"/>
    <property type="molecule type" value="Genomic_DNA"/>
</dbReference>
<keyword evidence="2" id="KW-0690">Ribosome biogenesis</keyword>
<evidence type="ECO:0000256" key="3">
    <source>
        <dbReference type="ARBA" id="ARBA00022722"/>
    </source>
</evidence>
<evidence type="ECO:0000259" key="5">
    <source>
        <dbReference type="SMART" id="SM00732"/>
    </source>
</evidence>
<dbReference type="SUPFAM" id="SSF53098">
    <property type="entry name" value="Ribonuclease H-like"/>
    <property type="match status" value="1"/>
</dbReference>
<dbReference type="PANTHER" id="PTHR33317">
    <property type="entry name" value="POLYNUCLEOTIDYL TRANSFERASE, RIBONUCLEASE H-LIKE SUPERFAMILY PROTEIN"/>
    <property type="match status" value="1"/>
</dbReference>